<dbReference type="SUPFAM" id="SSF69572">
    <property type="entry name" value="Activating enzymes of the ubiquitin-like proteins"/>
    <property type="match status" value="1"/>
</dbReference>
<dbReference type="NCBIfam" id="NF004281">
    <property type="entry name" value="PRK05690.1"/>
    <property type="match status" value="1"/>
</dbReference>
<keyword evidence="3" id="KW-1185">Reference proteome</keyword>
<keyword evidence="2" id="KW-0548">Nucleotidyltransferase</keyword>
<accession>A0ABY2DRK0</accession>
<proteinExistence type="predicted"/>
<dbReference type="InterPro" id="IPR001763">
    <property type="entry name" value="Rhodanese-like_dom"/>
</dbReference>
<protein>
    <submittedName>
        <fullName evidence="2">Molybdopterin-synthase adenylyltransferase MoeB</fullName>
    </submittedName>
</protein>
<reference evidence="2 3" key="1">
    <citation type="submission" date="2019-03" db="EMBL/GenBank/DDBJ databases">
        <title>Novel species of Flavobacterium.</title>
        <authorList>
            <person name="Liu Q."/>
            <person name="Xin Y.-H."/>
        </authorList>
    </citation>
    <scope>NUCLEOTIDE SEQUENCE [LARGE SCALE GENOMIC DNA]</scope>
    <source>
        <strain evidence="2 3">LB2P22</strain>
    </source>
</reference>
<dbReference type="SMART" id="SM00450">
    <property type="entry name" value="RHOD"/>
    <property type="match status" value="1"/>
</dbReference>
<dbReference type="InterPro" id="IPR035985">
    <property type="entry name" value="Ubiquitin-activating_enz"/>
</dbReference>
<dbReference type="GO" id="GO:0016779">
    <property type="term" value="F:nucleotidyltransferase activity"/>
    <property type="evidence" value="ECO:0007669"/>
    <property type="project" value="UniProtKB-KW"/>
</dbReference>
<dbReference type="InterPro" id="IPR000594">
    <property type="entry name" value="ThiF_NAD_FAD-bd"/>
</dbReference>
<dbReference type="SUPFAM" id="SSF52821">
    <property type="entry name" value="Rhodanese/Cell cycle control phosphatase"/>
    <property type="match status" value="1"/>
</dbReference>
<dbReference type="PANTHER" id="PTHR10953">
    <property type="entry name" value="UBIQUITIN-ACTIVATING ENZYME E1"/>
    <property type="match status" value="1"/>
</dbReference>
<dbReference type="PROSITE" id="PS50206">
    <property type="entry name" value="RHODANESE_3"/>
    <property type="match status" value="1"/>
</dbReference>
<dbReference type="CDD" id="cd00158">
    <property type="entry name" value="RHOD"/>
    <property type="match status" value="1"/>
</dbReference>
<feature type="domain" description="Rhodanese" evidence="1">
    <location>
        <begin position="28"/>
        <end position="118"/>
    </location>
</feature>
<dbReference type="EMBL" id="SMLH01000004">
    <property type="protein sequence ID" value="TDE29413.1"/>
    <property type="molecule type" value="Genomic_DNA"/>
</dbReference>
<dbReference type="NCBIfam" id="NF006444">
    <property type="entry name" value="PRK08762.1"/>
    <property type="match status" value="1"/>
</dbReference>
<dbReference type="Gene3D" id="3.40.250.10">
    <property type="entry name" value="Rhodanese-like domain"/>
    <property type="match status" value="1"/>
</dbReference>
<dbReference type="Proteomes" id="UP000294685">
    <property type="component" value="Unassembled WGS sequence"/>
</dbReference>
<dbReference type="InterPro" id="IPR045886">
    <property type="entry name" value="ThiF/MoeB/HesA"/>
</dbReference>
<keyword evidence="2" id="KW-0808">Transferase</keyword>
<organism evidence="2 3">
    <name type="scientific">Flavobacterium ranwuense</name>
    <dbReference type="NCBI Taxonomy" id="2541725"/>
    <lineage>
        <taxon>Bacteria</taxon>
        <taxon>Pseudomonadati</taxon>
        <taxon>Bacteroidota</taxon>
        <taxon>Flavobacteriia</taxon>
        <taxon>Flavobacteriales</taxon>
        <taxon>Flavobacteriaceae</taxon>
        <taxon>Flavobacterium</taxon>
    </lineage>
</organism>
<dbReference type="InterPro" id="IPR036873">
    <property type="entry name" value="Rhodanese-like_dom_sf"/>
</dbReference>
<dbReference type="Pfam" id="PF00899">
    <property type="entry name" value="ThiF"/>
    <property type="match status" value="1"/>
</dbReference>
<name>A0ABY2DRK0_9FLAO</name>
<dbReference type="Gene3D" id="3.40.50.720">
    <property type="entry name" value="NAD(P)-binding Rossmann-like Domain"/>
    <property type="match status" value="1"/>
</dbReference>
<dbReference type="RefSeq" id="WP_132071047.1">
    <property type="nucleotide sequence ID" value="NZ_SMLH01000004.1"/>
</dbReference>
<evidence type="ECO:0000313" key="3">
    <source>
        <dbReference type="Proteomes" id="UP000294685"/>
    </source>
</evidence>
<comment type="caution">
    <text evidence="2">The sequence shown here is derived from an EMBL/GenBank/DDBJ whole genome shotgun (WGS) entry which is preliminary data.</text>
</comment>
<dbReference type="CDD" id="cd00757">
    <property type="entry name" value="ThiF_MoeB_HesA_family"/>
    <property type="match status" value="1"/>
</dbReference>
<dbReference type="Pfam" id="PF00581">
    <property type="entry name" value="Rhodanese"/>
    <property type="match status" value="1"/>
</dbReference>
<gene>
    <name evidence="2" type="primary">moeB</name>
    <name evidence="2" type="ORF">E0I61_09660</name>
</gene>
<evidence type="ECO:0000313" key="2">
    <source>
        <dbReference type="EMBL" id="TDE29413.1"/>
    </source>
</evidence>
<dbReference type="PANTHER" id="PTHR10953:SF102">
    <property type="entry name" value="ADENYLYLTRANSFERASE AND SULFURTRANSFERASE MOCS3"/>
    <property type="match status" value="1"/>
</dbReference>
<evidence type="ECO:0000259" key="1">
    <source>
        <dbReference type="PROSITE" id="PS50206"/>
    </source>
</evidence>
<sequence length="389" mass="43120">MIDLNSYLNVVNKKVIEKNVDEAFNNQISKNALIIDIREPDEINSGSPTNAIRISKGMLEMQIGQIVSNPEIELFIMCAAGKRSLIASYSLIQMGYKNVFSVKGGFNAWKNKSLPFEIPKKLNSEDFERYKRNILVPEVGEKGQLKLLNSKILIVGAGGIGSPVALYLAATGIGTLGIIDDDIVDKTNLQRQILHSEKSVGKSKVMSAKKRISELNSQINVIEYNKRITKENIEIIISNYDIVIDGTDNFNTRYLINDACVKLKIPNIHGSVFLFEGQFTTFWPSSKVEDAPCYRCLYPLPPPPEIAPSCAEAGVLGVLPGLIGVLCATEAIKIILGLENMVGKLMVYNALSMDFETYKVENNKNCEYCGCQGTEKYPEYSDYSESCTI</sequence>